<sequence>MNLQRMSTKKMGRRPTPKPVIVPEPVITSVKPERVAHLASECLVELRLVESRKEGAFWLHEYEVKGEPGKVEKFLARLRDIEMR</sequence>
<name>A0A348ALP2_9FIRM</name>
<dbReference type="EMBL" id="AP018449">
    <property type="protein sequence ID" value="BBB91990.1"/>
    <property type="molecule type" value="Genomic_DNA"/>
</dbReference>
<dbReference type="Proteomes" id="UP000276437">
    <property type="component" value="Chromosome"/>
</dbReference>
<feature type="compositionally biased region" description="Basic residues" evidence="1">
    <location>
        <begin position="7"/>
        <end position="16"/>
    </location>
</feature>
<reference evidence="2 3" key="1">
    <citation type="journal article" date="2018" name="Int. J. Syst. Evol. Microbiol.">
        <title>Methylomusa anaerophila gen. nov., sp. nov., an anaerobic methanol-utilizing bacterium isolated from a microbial fuel cell.</title>
        <authorList>
            <person name="Amano N."/>
            <person name="Yamamuro A."/>
            <person name="Miyahara M."/>
            <person name="Kouzuma A."/>
            <person name="Abe T."/>
            <person name="Watanabe K."/>
        </authorList>
    </citation>
    <scope>NUCLEOTIDE SEQUENCE [LARGE SCALE GENOMIC DNA]</scope>
    <source>
        <strain evidence="2 3">MMFC1</strain>
    </source>
</reference>
<proteinExistence type="predicted"/>
<evidence type="ECO:0000256" key="1">
    <source>
        <dbReference type="SAM" id="MobiDB-lite"/>
    </source>
</evidence>
<organism evidence="2 3">
    <name type="scientific">Methylomusa anaerophila</name>
    <dbReference type="NCBI Taxonomy" id="1930071"/>
    <lineage>
        <taxon>Bacteria</taxon>
        <taxon>Bacillati</taxon>
        <taxon>Bacillota</taxon>
        <taxon>Negativicutes</taxon>
        <taxon>Selenomonadales</taxon>
        <taxon>Sporomusaceae</taxon>
        <taxon>Methylomusa</taxon>
    </lineage>
</organism>
<protein>
    <submittedName>
        <fullName evidence="2">Uncharacterized protein</fullName>
    </submittedName>
</protein>
<feature type="region of interest" description="Disordered" evidence="1">
    <location>
        <begin position="1"/>
        <end position="20"/>
    </location>
</feature>
<gene>
    <name evidence="2" type="ORF">MAMMFC1_02675</name>
</gene>
<evidence type="ECO:0000313" key="2">
    <source>
        <dbReference type="EMBL" id="BBB91990.1"/>
    </source>
</evidence>
<dbReference type="KEGG" id="mana:MAMMFC1_02675"/>
<keyword evidence="3" id="KW-1185">Reference proteome</keyword>
<evidence type="ECO:0000313" key="3">
    <source>
        <dbReference type="Proteomes" id="UP000276437"/>
    </source>
</evidence>
<accession>A0A348ALP2</accession>
<dbReference type="AlphaFoldDB" id="A0A348ALP2"/>